<evidence type="ECO:0000313" key="2">
    <source>
        <dbReference type="EMBL" id="BCI64158.1"/>
    </source>
</evidence>
<dbReference type="RefSeq" id="WP_200754935.1">
    <property type="nucleotide sequence ID" value="NZ_AP023322.1"/>
</dbReference>
<protein>
    <submittedName>
        <fullName evidence="2">Membrane protein</fullName>
    </submittedName>
</protein>
<keyword evidence="3" id="KW-1185">Reference proteome</keyword>
<dbReference type="EMBL" id="AP023322">
    <property type="protein sequence ID" value="BCI64158.1"/>
    <property type="molecule type" value="Genomic_DNA"/>
</dbReference>
<proteinExistence type="predicted"/>
<dbReference type="AlphaFoldDB" id="A0A7G1I187"/>
<evidence type="ECO:0000313" key="3">
    <source>
        <dbReference type="Proteomes" id="UP000594042"/>
    </source>
</evidence>
<evidence type="ECO:0000259" key="1">
    <source>
        <dbReference type="Pfam" id="PF13568"/>
    </source>
</evidence>
<sequence length="204" mass="22304">MKRLITGLLCVVGLLTISTAEAQLRFGIRAGVNVSDLSFSKDIMKSSNVAGFTGGVMAEFMIPGLGVGVDGALMYSRHGSKLKFKDVTEIAGNVVGLGNSKTQKLDYIEIPLNLKYKFTLPIVKPYLFIGPSFAFLVGNNISEEFKKRKFDTSINLGAGLELLNKVQVSAQYGWGLNKTLRFSDDATTINAKNRFWTITAAYLF</sequence>
<gene>
    <name evidence="2" type="ORF">Cop2CBH44_25110</name>
</gene>
<feature type="domain" description="Outer membrane protein beta-barrel" evidence="1">
    <location>
        <begin position="23"/>
        <end position="180"/>
    </location>
</feature>
<dbReference type="KEGG" id="copr:Cop2CBH44_25110"/>
<dbReference type="SUPFAM" id="SSF56925">
    <property type="entry name" value="OMPA-like"/>
    <property type="match status" value="1"/>
</dbReference>
<reference evidence="3" key="1">
    <citation type="submission" date="2020-07" db="EMBL/GenBank/DDBJ databases">
        <title>Complete genome sequencing of Coprobacter sp. strain 2CBH44.</title>
        <authorList>
            <person name="Sakamoto M."/>
            <person name="Murakami T."/>
            <person name="Mori H."/>
        </authorList>
    </citation>
    <scope>NUCLEOTIDE SEQUENCE [LARGE SCALE GENOMIC DNA]</scope>
    <source>
        <strain evidence="3">2CBH44</strain>
    </source>
</reference>
<organism evidence="2 3">
    <name type="scientific">Coprobacter secundus subsp. similis</name>
    <dbReference type="NCBI Taxonomy" id="2751153"/>
    <lineage>
        <taxon>Bacteria</taxon>
        <taxon>Pseudomonadati</taxon>
        <taxon>Bacteroidota</taxon>
        <taxon>Bacteroidia</taxon>
        <taxon>Bacteroidales</taxon>
        <taxon>Barnesiellaceae</taxon>
        <taxon>Coprobacter</taxon>
    </lineage>
</organism>
<dbReference type="InterPro" id="IPR011250">
    <property type="entry name" value="OMP/PagP_B-barrel"/>
</dbReference>
<dbReference type="Pfam" id="PF13568">
    <property type="entry name" value="OMP_b-brl_2"/>
    <property type="match status" value="1"/>
</dbReference>
<name>A0A7G1I187_9BACT</name>
<accession>A0A7G1I187</accession>
<dbReference type="InterPro" id="IPR025665">
    <property type="entry name" value="Beta-barrel_OMP_2"/>
</dbReference>
<dbReference type="Proteomes" id="UP000594042">
    <property type="component" value="Chromosome"/>
</dbReference>